<dbReference type="Pfam" id="PF01047">
    <property type="entry name" value="MarR"/>
    <property type="match status" value="1"/>
</dbReference>
<dbReference type="SUPFAM" id="SSF46785">
    <property type="entry name" value="Winged helix' DNA-binding domain"/>
    <property type="match status" value="1"/>
</dbReference>
<dbReference type="InterPro" id="IPR039422">
    <property type="entry name" value="MarR/SlyA-like"/>
</dbReference>
<evidence type="ECO:0000313" key="3">
    <source>
        <dbReference type="EMBL" id="PPB50733.1"/>
    </source>
</evidence>
<dbReference type="PANTHER" id="PTHR33164:SF43">
    <property type="entry name" value="HTH-TYPE TRANSCRIPTIONAL REPRESSOR YETL"/>
    <property type="match status" value="1"/>
</dbReference>
<dbReference type="RefSeq" id="WP_104120002.1">
    <property type="nucleotide sequence ID" value="NZ_PRKW01000001.1"/>
</dbReference>
<feature type="domain" description="HTH marR-type" evidence="2">
    <location>
        <begin position="24"/>
        <end position="164"/>
    </location>
</feature>
<dbReference type="AlphaFoldDB" id="A0A2S5J1R8"/>
<evidence type="ECO:0000259" key="2">
    <source>
        <dbReference type="PROSITE" id="PS50995"/>
    </source>
</evidence>
<dbReference type="InterPro" id="IPR036390">
    <property type="entry name" value="WH_DNA-bd_sf"/>
</dbReference>
<protein>
    <submittedName>
        <fullName evidence="3">MarR family transcriptional regulator</fullName>
    </submittedName>
</protein>
<reference evidence="3 4" key="1">
    <citation type="journal article" date="2014" name="Int. J. Syst. Evol. Microbiol.">
        <title>Arthrobacter pityocampae sp. nov., isolated from Thaumetopoea pityocampa (Lep., Thaumetopoeidae).</title>
        <authorList>
            <person name="Ince I.A."/>
            <person name="Demirbag Z."/>
            <person name="Kati H."/>
        </authorList>
    </citation>
    <scope>NUCLEOTIDE SEQUENCE [LARGE SCALE GENOMIC DNA]</scope>
    <source>
        <strain evidence="3 4">Tp2</strain>
    </source>
</reference>
<dbReference type="PANTHER" id="PTHR33164">
    <property type="entry name" value="TRANSCRIPTIONAL REGULATOR, MARR FAMILY"/>
    <property type="match status" value="1"/>
</dbReference>
<proteinExistence type="predicted"/>
<dbReference type="GO" id="GO:0006950">
    <property type="term" value="P:response to stress"/>
    <property type="evidence" value="ECO:0007669"/>
    <property type="project" value="TreeGrafter"/>
</dbReference>
<keyword evidence="4" id="KW-1185">Reference proteome</keyword>
<dbReference type="SMART" id="SM00347">
    <property type="entry name" value="HTH_MARR"/>
    <property type="match status" value="1"/>
</dbReference>
<dbReference type="EMBL" id="PRKW01000001">
    <property type="protein sequence ID" value="PPB50733.1"/>
    <property type="molecule type" value="Genomic_DNA"/>
</dbReference>
<gene>
    <name evidence="3" type="ORF">C4K88_02330</name>
</gene>
<comment type="caution">
    <text evidence="3">The sequence shown here is derived from an EMBL/GenBank/DDBJ whole genome shotgun (WGS) entry which is preliminary data.</text>
</comment>
<dbReference type="GO" id="GO:0003700">
    <property type="term" value="F:DNA-binding transcription factor activity"/>
    <property type="evidence" value="ECO:0007669"/>
    <property type="project" value="InterPro"/>
</dbReference>
<accession>A0A2S5J1R8</accession>
<dbReference type="InterPro" id="IPR036388">
    <property type="entry name" value="WH-like_DNA-bd_sf"/>
</dbReference>
<dbReference type="PRINTS" id="PR00598">
    <property type="entry name" value="HTHMARR"/>
</dbReference>
<dbReference type="InterPro" id="IPR000835">
    <property type="entry name" value="HTH_MarR-typ"/>
</dbReference>
<evidence type="ECO:0000313" key="4">
    <source>
        <dbReference type="Proteomes" id="UP000239297"/>
    </source>
</evidence>
<organism evidence="3 4">
    <name type="scientific">Arthrobacter pityocampae</name>
    <dbReference type="NCBI Taxonomy" id="547334"/>
    <lineage>
        <taxon>Bacteria</taxon>
        <taxon>Bacillati</taxon>
        <taxon>Actinomycetota</taxon>
        <taxon>Actinomycetes</taxon>
        <taxon>Micrococcales</taxon>
        <taxon>Micrococcaceae</taxon>
        <taxon>Arthrobacter</taxon>
    </lineage>
</organism>
<dbReference type="Gene3D" id="1.10.10.10">
    <property type="entry name" value="Winged helix-like DNA-binding domain superfamily/Winged helix DNA-binding domain"/>
    <property type="match status" value="1"/>
</dbReference>
<sequence length="179" mass="19497">MNPTDARQGAGYWYPPSGEEGTPQAATGVDVLNALRAYRTVESGLRRELSQRLSINETDLAALRYLLGVWQKDEGASPKELAVALGISSASTTLVIDRLEKAGFIRRRRHPVDRRAVILDPGDRATGEFRSAFDIEERGVLAAADGLTGEETETVTRFLRSMGQAIADAVRPPDTDTRA</sequence>
<evidence type="ECO:0000256" key="1">
    <source>
        <dbReference type="SAM" id="MobiDB-lite"/>
    </source>
</evidence>
<dbReference type="Proteomes" id="UP000239297">
    <property type="component" value="Unassembled WGS sequence"/>
</dbReference>
<name>A0A2S5J1R8_9MICC</name>
<feature type="region of interest" description="Disordered" evidence="1">
    <location>
        <begin position="1"/>
        <end position="24"/>
    </location>
</feature>
<dbReference type="PROSITE" id="PS50995">
    <property type="entry name" value="HTH_MARR_2"/>
    <property type="match status" value="1"/>
</dbReference>
<dbReference type="OrthoDB" id="162531at2"/>